<keyword evidence="2 3" id="KW-0690">Ribosome biogenesis</keyword>
<dbReference type="PROSITE" id="PS01319">
    <property type="entry name" value="RBFA"/>
    <property type="match status" value="1"/>
</dbReference>
<dbReference type="Gene3D" id="3.30.300.20">
    <property type="match status" value="1"/>
</dbReference>
<dbReference type="STRING" id="1459.AF332_21125"/>
<dbReference type="NCBIfam" id="TIGR00082">
    <property type="entry name" value="rbfA"/>
    <property type="match status" value="1"/>
</dbReference>
<dbReference type="OrthoDB" id="307788at2"/>
<dbReference type="GO" id="GO:0005829">
    <property type="term" value="C:cytosol"/>
    <property type="evidence" value="ECO:0007669"/>
    <property type="project" value="TreeGrafter"/>
</dbReference>
<dbReference type="SUPFAM" id="SSF89919">
    <property type="entry name" value="Ribosome-binding factor A, RbfA"/>
    <property type="match status" value="1"/>
</dbReference>
<evidence type="ECO:0000256" key="3">
    <source>
        <dbReference type="HAMAP-Rule" id="MF_00003"/>
    </source>
</evidence>
<comment type="caution">
    <text evidence="4">The sequence shown here is derived from an EMBL/GenBank/DDBJ whole genome shotgun (WGS) entry which is preliminary data.</text>
</comment>
<dbReference type="AlphaFoldDB" id="A0A0M0GGK8"/>
<proteinExistence type="inferred from homology"/>
<comment type="subunit">
    <text evidence="3">Monomer. Binds 30S ribosomal subunits, but not 50S ribosomal subunits or 70S ribosomes.</text>
</comment>
<dbReference type="RefSeq" id="WP_053436432.1">
    <property type="nucleotide sequence ID" value="NZ_LGUF01000007.1"/>
</dbReference>
<evidence type="ECO:0000313" key="5">
    <source>
        <dbReference type="Proteomes" id="UP000037109"/>
    </source>
</evidence>
<protein>
    <recommendedName>
        <fullName evidence="3">Ribosome-binding factor A</fullName>
    </recommendedName>
</protein>
<sequence>MSLRANRVGEQMKKELGEIIGRKIKDPRVGFVTVTDVQVTGDLQQATVFISVLGDEEQRENTLRGLAKAKGFIRSEIGQRIRLRKTPEILFEFDESIDYGNRIESLLHQIQDEGRSKDEERSKKEE</sequence>
<dbReference type="PANTHER" id="PTHR33515:SF1">
    <property type="entry name" value="RIBOSOME-BINDING FACTOR A, CHLOROPLASTIC-RELATED"/>
    <property type="match status" value="1"/>
</dbReference>
<keyword evidence="5" id="KW-1185">Reference proteome</keyword>
<evidence type="ECO:0000256" key="2">
    <source>
        <dbReference type="ARBA" id="ARBA00022517"/>
    </source>
</evidence>
<name>A0A0M0GGK8_SPOGL</name>
<dbReference type="GO" id="GO:0043024">
    <property type="term" value="F:ribosomal small subunit binding"/>
    <property type="evidence" value="ECO:0007669"/>
    <property type="project" value="TreeGrafter"/>
</dbReference>
<dbReference type="FunFam" id="3.30.300.20:FF:000009">
    <property type="entry name" value="Ribosome-binding factor A"/>
    <property type="match status" value="1"/>
</dbReference>
<comment type="subcellular location">
    <subcellularLocation>
        <location evidence="3">Cytoplasm</location>
    </subcellularLocation>
</comment>
<dbReference type="InterPro" id="IPR015946">
    <property type="entry name" value="KH_dom-like_a/b"/>
</dbReference>
<evidence type="ECO:0000313" key="4">
    <source>
        <dbReference type="EMBL" id="KON89045.1"/>
    </source>
</evidence>
<gene>
    <name evidence="3" type="primary">rbfA</name>
    <name evidence="4" type="ORF">AF332_21125</name>
</gene>
<dbReference type="Proteomes" id="UP000037109">
    <property type="component" value="Unassembled WGS sequence"/>
</dbReference>
<dbReference type="HAMAP" id="MF_00003">
    <property type="entry name" value="RbfA"/>
    <property type="match status" value="1"/>
</dbReference>
<dbReference type="GO" id="GO:0030490">
    <property type="term" value="P:maturation of SSU-rRNA"/>
    <property type="evidence" value="ECO:0007669"/>
    <property type="project" value="UniProtKB-UniRule"/>
</dbReference>
<comment type="function">
    <text evidence="3">One of several proteins that assist in the late maturation steps of the functional core of the 30S ribosomal subunit. Associates with free 30S ribosomal subunits (but not with 30S subunits that are part of 70S ribosomes or polysomes). Required for efficient processing of 16S rRNA. May interact with the 5'-terminal helix region of 16S rRNA.</text>
</comment>
<keyword evidence="1 3" id="KW-0963">Cytoplasm</keyword>
<dbReference type="EMBL" id="LGUF01000007">
    <property type="protein sequence ID" value="KON89045.1"/>
    <property type="molecule type" value="Genomic_DNA"/>
</dbReference>
<organism evidence="4 5">
    <name type="scientific">Sporosarcina globispora</name>
    <name type="common">Bacillus globisporus</name>
    <dbReference type="NCBI Taxonomy" id="1459"/>
    <lineage>
        <taxon>Bacteria</taxon>
        <taxon>Bacillati</taxon>
        <taxon>Bacillota</taxon>
        <taxon>Bacilli</taxon>
        <taxon>Bacillales</taxon>
        <taxon>Caryophanaceae</taxon>
        <taxon>Sporosarcina</taxon>
    </lineage>
</organism>
<dbReference type="Pfam" id="PF02033">
    <property type="entry name" value="RBFA"/>
    <property type="match status" value="1"/>
</dbReference>
<dbReference type="PATRIC" id="fig|1459.3.peg.4666"/>
<dbReference type="PANTHER" id="PTHR33515">
    <property type="entry name" value="RIBOSOME-BINDING FACTOR A, CHLOROPLASTIC-RELATED"/>
    <property type="match status" value="1"/>
</dbReference>
<dbReference type="InterPro" id="IPR020053">
    <property type="entry name" value="Ribosome-bd_factorA_CS"/>
</dbReference>
<dbReference type="InterPro" id="IPR023799">
    <property type="entry name" value="RbfA_dom_sf"/>
</dbReference>
<accession>A0A0M0GGK8</accession>
<comment type="similarity">
    <text evidence="3">Belongs to the RbfA family.</text>
</comment>
<dbReference type="InterPro" id="IPR000238">
    <property type="entry name" value="RbfA"/>
</dbReference>
<evidence type="ECO:0000256" key="1">
    <source>
        <dbReference type="ARBA" id="ARBA00022490"/>
    </source>
</evidence>
<reference evidence="5" key="1">
    <citation type="submission" date="2015-07" db="EMBL/GenBank/DDBJ databases">
        <title>Fjat-10036 dsm4.</title>
        <authorList>
            <person name="Liu B."/>
            <person name="Wang J."/>
            <person name="Zhu Y."/>
            <person name="Liu G."/>
            <person name="Chen Q."/>
            <person name="Chen Z."/>
            <person name="Lan J."/>
            <person name="Che J."/>
            <person name="Ge C."/>
            <person name="Shi H."/>
            <person name="Pan Z."/>
            <person name="Liu X."/>
        </authorList>
    </citation>
    <scope>NUCLEOTIDE SEQUENCE [LARGE SCALE GENOMIC DNA]</scope>
    <source>
        <strain evidence="5">DSM 4</strain>
    </source>
</reference>